<dbReference type="EMBL" id="JBAHYK010002251">
    <property type="protein sequence ID" value="KAL0565462.1"/>
    <property type="molecule type" value="Genomic_DNA"/>
</dbReference>
<gene>
    <name evidence="2" type="ORF">V5O48_016563</name>
</gene>
<keyword evidence="3" id="KW-1185">Reference proteome</keyword>
<proteinExistence type="predicted"/>
<comment type="caution">
    <text evidence="2">The sequence shown here is derived from an EMBL/GenBank/DDBJ whole genome shotgun (WGS) entry which is preliminary data.</text>
</comment>
<name>A0ABR3ERI9_9AGAR</name>
<dbReference type="Proteomes" id="UP001465976">
    <property type="component" value="Unassembled WGS sequence"/>
</dbReference>
<feature type="region of interest" description="Disordered" evidence="1">
    <location>
        <begin position="123"/>
        <end position="152"/>
    </location>
</feature>
<accession>A0ABR3ERI9</accession>
<sequence>MAVKDWLDPLSQVLWQKCSHCPYRGPLQSFPRKTNLSGHTKKCKTCKKNDNITAGKRTARKIQTRLGRDSELRDGLADEDTEDVDKQSKGQPINVGWSMLLDLLRQHKRDVFTLDAIIMAMEEEEREKEEERKGGSGESESGAENDADLNNIIANEGAPSNYLLRLETPAMAQRIAAEIHNCTGYKFK</sequence>
<feature type="region of interest" description="Disordered" evidence="1">
    <location>
        <begin position="65"/>
        <end position="90"/>
    </location>
</feature>
<evidence type="ECO:0000313" key="2">
    <source>
        <dbReference type="EMBL" id="KAL0565462.1"/>
    </source>
</evidence>
<organism evidence="2 3">
    <name type="scientific">Marasmius crinis-equi</name>
    <dbReference type="NCBI Taxonomy" id="585013"/>
    <lineage>
        <taxon>Eukaryota</taxon>
        <taxon>Fungi</taxon>
        <taxon>Dikarya</taxon>
        <taxon>Basidiomycota</taxon>
        <taxon>Agaricomycotina</taxon>
        <taxon>Agaricomycetes</taxon>
        <taxon>Agaricomycetidae</taxon>
        <taxon>Agaricales</taxon>
        <taxon>Marasmiineae</taxon>
        <taxon>Marasmiaceae</taxon>
        <taxon>Marasmius</taxon>
    </lineage>
</organism>
<feature type="compositionally biased region" description="Basic and acidic residues" evidence="1">
    <location>
        <begin position="66"/>
        <end position="76"/>
    </location>
</feature>
<evidence type="ECO:0000256" key="1">
    <source>
        <dbReference type="SAM" id="MobiDB-lite"/>
    </source>
</evidence>
<reference evidence="2 3" key="1">
    <citation type="submission" date="2024-02" db="EMBL/GenBank/DDBJ databases">
        <title>A draft genome for the cacao thread blight pathogen Marasmius crinis-equi.</title>
        <authorList>
            <person name="Cohen S.P."/>
            <person name="Baruah I.K."/>
            <person name="Amoako-Attah I."/>
            <person name="Bukari Y."/>
            <person name="Meinhardt L.W."/>
            <person name="Bailey B.A."/>
        </authorList>
    </citation>
    <scope>NUCLEOTIDE SEQUENCE [LARGE SCALE GENOMIC DNA]</scope>
    <source>
        <strain evidence="2 3">GH-76</strain>
    </source>
</reference>
<protein>
    <submittedName>
        <fullName evidence="2">Uncharacterized protein</fullName>
    </submittedName>
</protein>
<evidence type="ECO:0000313" key="3">
    <source>
        <dbReference type="Proteomes" id="UP001465976"/>
    </source>
</evidence>